<evidence type="ECO:0000313" key="3">
    <source>
        <dbReference type="EMBL" id="QHT75634.1"/>
    </source>
</evidence>
<feature type="transmembrane region" description="Helical" evidence="1">
    <location>
        <begin position="35"/>
        <end position="67"/>
    </location>
</feature>
<reference evidence="3" key="1">
    <citation type="journal article" date="2020" name="Nature">
        <title>Giant virus diversity and host interactions through global metagenomics.</title>
        <authorList>
            <person name="Schulz F."/>
            <person name="Roux S."/>
            <person name="Paez-Espino D."/>
            <person name="Jungbluth S."/>
            <person name="Walsh D.A."/>
            <person name="Denef V.J."/>
            <person name="McMahon K.D."/>
            <person name="Konstantinidis K.T."/>
            <person name="Eloe-Fadrosh E.A."/>
            <person name="Kyrpides N.C."/>
            <person name="Woyke T."/>
        </authorList>
    </citation>
    <scope>NUCLEOTIDE SEQUENCE</scope>
    <source>
        <strain evidence="3">GVMAG-M-3300023179-71</strain>
    </source>
</reference>
<name>A0A6C0H510_9ZZZZ</name>
<dbReference type="Pfam" id="PF19066">
    <property type="entry name" value="P9_TM"/>
    <property type="match status" value="1"/>
</dbReference>
<feature type="domain" description="Minor capsid protein P9 transmembrane helices" evidence="2">
    <location>
        <begin position="1"/>
        <end position="66"/>
    </location>
</feature>
<accession>A0A6C0H510</accession>
<protein>
    <recommendedName>
        <fullName evidence="2">Minor capsid protein P9 transmembrane helices domain-containing protein</fullName>
    </recommendedName>
</protein>
<sequence length="212" mass="24749">MWINNPYELLDNFFIFIPKNDFSLSLKFNIISKDLILFSIILFIFTQNIFVLLTTIITLIILFFWFYKINKENFVSNNTKIIPLNTVLKDYHKIRKQNPFSNVLLTDIYDYPNRKSAPPAFNPEVYTNIKDKIKEMVQYLNPGIKNTNKQLFGDLGEDFNLTQSTIIFNSTPNTRVTNDQGAFGNYLYGNMPSCKDGSPFACVQDNYRWTTP</sequence>
<keyword evidence="1" id="KW-1133">Transmembrane helix</keyword>
<dbReference type="InterPro" id="IPR043915">
    <property type="entry name" value="P9_TM"/>
</dbReference>
<organism evidence="3">
    <name type="scientific">viral metagenome</name>
    <dbReference type="NCBI Taxonomy" id="1070528"/>
    <lineage>
        <taxon>unclassified sequences</taxon>
        <taxon>metagenomes</taxon>
        <taxon>organismal metagenomes</taxon>
    </lineage>
</organism>
<keyword evidence="1" id="KW-0472">Membrane</keyword>
<dbReference type="AlphaFoldDB" id="A0A6C0H510"/>
<dbReference type="EMBL" id="MN739880">
    <property type="protein sequence ID" value="QHT75634.1"/>
    <property type="molecule type" value="Genomic_DNA"/>
</dbReference>
<evidence type="ECO:0000256" key="1">
    <source>
        <dbReference type="SAM" id="Phobius"/>
    </source>
</evidence>
<proteinExistence type="predicted"/>
<evidence type="ECO:0000259" key="2">
    <source>
        <dbReference type="Pfam" id="PF19066"/>
    </source>
</evidence>
<keyword evidence="1" id="KW-0812">Transmembrane</keyword>